<dbReference type="Gene3D" id="1.20.144.10">
    <property type="entry name" value="Phosphatidic acid phosphatase type 2/haloperoxidase"/>
    <property type="match status" value="1"/>
</dbReference>
<sequence length="168" mass="18980">MTRIAAWLKNSDERMLYYLNLRIRCDFLDRWMKLITHLGGAVFTIALALALALFTHLGWNAVFALAASHMLVHVLKKSFSRKRPYMTDGRIWVQPNPLQDYSFPSGHTTAIFSVAMTLVLELPWTFFIVIPIASMVGVSRIYLGLHYPTDVGIGAIIGTLFAIVVHIM</sequence>
<dbReference type="PANTHER" id="PTHR14969:SF62">
    <property type="entry name" value="DECAPRENYLPHOSPHORYL-5-PHOSPHORIBOSE PHOSPHATASE RV3807C-RELATED"/>
    <property type="match status" value="1"/>
</dbReference>
<feature type="transmembrane region" description="Helical" evidence="7">
    <location>
        <begin position="151"/>
        <end position="167"/>
    </location>
</feature>
<evidence type="ECO:0000256" key="4">
    <source>
        <dbReference type="ARBA" id="ARBA00022801"/>
    </source>
</evidence>
<evidence type="ECO:0000256" key="1">
    <source>
        <dbReference type="ARBA" id="ARBA00004651"/>
    </source>
</evidence>
<evidence type="ECO:0000256" key="2">
    <source>
        <dbReference type="ARBA" id="ARBA00022475"/>
    </source>
</evidence>
<keyword evidence="4" id="KW-0378">Hydrolase</keyword>
<dbReference type="SUPFAM" id="SSF48317">
    <property type="entry name" value="Acid phosphatase/Vanadium-dependent haloperoxidase"/>
    <property type="match status" value="1"/>
</dbReference>
<protein>
    <submittedName>
        <fullName evidence="9">Phosphatase PAP2 family protein</fullName>
    </submittedName>
</protein>
<evidence type="ECO:0000256" key="3">
    <source>
        <dbReference type="ARBA" id="ARBA00022692"/>
    </source>
</evidence>
<proteinExistence type="predicted"/>
<dbReference type="InterPro" id="IPR036938">
    <property type="entry name" value="PAP2/HPO_sf"/>
</dbReference>
<dbReference type="PANTHER" id="PTHR14969">
    <property type="entry name" value="SPHINGOSINE-1-PHOSPHATE PHOSPHOHYDROLASE"/>
    <property type="match status" value="1"/>
</dbReference>
<evidence type="ECO:0000313" key="9">
    <source>
        <dbReference type="EMBL" id="MEB3103783.1"/>
    </source>
</evidence>
<gene>
    <name evidence="9" type="ORF">VF724_19385</name>
</gene>
<accession>A0ABU5ZMQ0</accession>
<organism evidence="9 10">
    <name type="scientific">Ferviditalea candida</name>
    <dbReference type="NCBI Taxonomy" id="3108399"/>
    <lineage>
        <taxon>Bacteria</taxon>
        <taxon>Bacillati</taxon>
        <taxon>Bacillota</taxon>
        <taxon>Bacilli</taxon>
        <taxon>Bacillales</taxon>
        <taxon>Paenibacillaceae</taxon>
        <taxon>Ferviditalea</taxon>
    </lineage>
</organism>
<name>A0ABU5ZMQ0_9BACL</name>
<dbReference type="EMBL" id="JAYJLD010000050">
    <property type="protein sequence ID" value="MEB3103783.1"/>
    <property type="molecule type" value="Genomic_DNA"/>
</dbReference>
<dbReference type="InterPro" id="IPR000326">
    <property type="entry name" value="PAP2/HPO"/>
</dbReference>
<comment type="subcellular location">
    <subcellularLocation>
        <location evidence="1">Cell membrane</location>
        <topology evidence="1">Multi-pass membrane protein</topology>
    </subcellularLocation>
</comment>
<evidence type="ECO:0000313" key="10">
    <source>
        <dbReference type="Proteomes" id="UP001310386"/>
    </source>
</evidence>
<dbReference type="SMART" id="SM00014">
    <property type="entry name" value="acidPPc"/>
    <property type="match status" value="1"/>
</dbReference>
<reference evidence="9" key="1">
    <citation type="submission" date="2023-12" db="EMBL/GenBank/DDBJ databases">
        <title>Fervidustalea candida gen. nov., sp. nov., a novel member of the family Paenibacillaceae isolated from a geothermal area.</title>
        <authorList>
            <person name="Li W.-J."/>
            <person name="Jiao J.-Y."/>
            <person name="Chen Y."/>
        </authorList>
    </citation>
    <scope>NUCLEOTIDE SEQUENCE</scope>
    <source>
        <strain evidence="9">SYSU GA230002</strain>
    </source>
</reference>
<comment type="caution">
    <text evidence="9">The sequence shown here is derived from an EMBL/GenBank/DDBJ whole genome shotgun (WGS) entry which is preliminary data.</text>
</comment>
<evidence type="ECO:0000259" key="8">
    <source>
        <dbReference type="SMART" id="SM00014"/>
    </source>
</evidence>
<dbReference type="Pfam" id="PF01569">
    <property type="entry name" value="PAP2"/>
    <property type="match status" value="1"/>
</dbReference>
<evidence type="ECO:0000256" key="7">
    <source>
        <dbReference type="SAM" id="Phobius"/>
    </source>
</evidence>
<feature type="transmembrane region" description="Helical" evidence="7">
    <location>
        <begin position="31"/>
        <end position="51"/>
    </location>
</feature>
<keyword evidence="3 7" id="KW-0812">Transmembrane</keyword>
<keyword evidence="5 7" id="KW-1133">Transmembrane helix</keyword>
<feature type="domain" description="Phosphatidic acid phosphatase type 2/haloperoxidase" evidence="8">
    <location>
        <begin position="60"/>
        <end position="166"/>
    </location>
</feature>
<evidence type="ECO:0000256" key="6">
    <source>
        <dbReference type="ARBA" id="ARBA00023136"/>
    </source>
</evidence>
<keyword evidence="2" id="KW-1003">Cell membrane</keyword>
<dbReference type="RefSeq" id="WP_371755910.1">
    <property type="nucleotide sequence ID" value="NZ_JAYJLD010000050.1"/>
</dbReference>
<keyword evidence="10" id="KW-1185">Reference proteome</keyword>
<dbReference type="Proteomes" id="UP001310386">
    <property type="component" value="Unassembled WGS sequence"/>
</dbReference>
<evidence type="ECO:0000256" key="5">
    <source>
        <dbReference type="ARBA" id="ARBA00022989"/>
    </source>
</evidence>
<keyword evidence="6 7" id="KW-0472">Membrane</keyword>